<gene>
    <name evidence="2" type="ORF">DWU99_09490</name>
</gene>
<evidence type="ECO:0000313" key="3">
    <source>
        <dbReference type="Proteomes" id="UP000255334"/>
    </source>
</evidence>
<reference evidence="2 3" key="1">
    <citation type="submission" date="2018-07" db="EMBL/GenBank/DDBJ databases">
        <title>Dyella monticola sp. nov. and Dyella psychrodurans sp. nov. isolated from monsoon evergreen broad-leaved forest soil of Dinghu Mountain, China.</title>
        <authorList>
            <person name="Gao Z."/>
            <person name="Qiu L."/>
        </authorList>
    </citation>
    <scope>NUCLEOTIDE SEQUENCE [LARGE SCALE GENOMIC DNA]</scope>
    <source>
        <strain evidence="2 3">4MSK11</strain>
    </source>
</reference>
<dbReference type="EMBL" id="QRBF01000003">
    <property type="protein sequence ID" value="RDS84355.1"/>
    <property type="molecule type" value="Genomic_DNA"/>
</dbReference>
<name>A0A370X809_9GAMM</name>
<dbReference type="OrthoDB" id="323529at2"/>
<dbReference type="Proteomes" id="UP000255334">
    <property type="component" value="Unassembled WGS sequence"/>
</dbReference>
<dbReference type="SUPFAM" id="SSF53639">
    <property type="entry name" value="AraD/HMP-PK domain-like"/>
    <property type="match status" value="1"/>
</dbReference>
<dbReference type="AlphaFoldDB" id="A0A370X809"/>
<sequence length="211" mass="22542">MPLSNLLEDAIHRLDGKHLLGADASVSVRLPGTQDMLLGAPGKTPSRVPLTSGNENTEHAWHAAAYRARADIGAIALGGGFYGRSLGDFGGDLPQVFDEQARHLGRASLPLAQMAGDPEASAQRCLATRGNAWVCGHTVLVFGSTAQRLVLNAELLEKCAKAYVLATATGAPIHTLPWWVCRIANGRLKKDQRRAGERFAQGLLPEEVKGY</sequence>
<evidence type="ECO:0000259" key="1">
    <source>
        <dbReference type="Pfam" id="PF00596"/>
    </source>
</evidence>
<organism evidence="2 3">
    <name type="scientific">Dyella psychrodurans</name>
    <dbReference type="NCBI Taxonomy" id="1927960"/>
    <lineage>
        <taxon>Bacteria</taxon>
        <taxon>Pseudomonadati</taxon>
        <taxon>Pseudomonadota</taxon>
        <taxon>Gammaproteobacteria</taxon>
        <taxon>Lysobacterales</taxon>
        <taxon>Rhodanobacteraceae</taxon>
        <taxon>Dyella</taxon>
    </lineage>
</organism>
<dbReference type="Pfam" id="PF00596">
    <property type="entry name" value="Aldolase_II"/>
    <property type="match status" value="1"/>
</dbReference>
<evidence type="ECO:0000313" key="2">
    <source>
        <dbReference type="EMBL" id="RDS84355.1"/>
    </source>
</evidence>
<keyword evidence="3" id="KW-1185">Reference proteome</keyword>
<dbReference type="Gene3D" id="3.40.225.10">
    <property type="entry name" value="Class II aldolase/adducin N-terminal domain"/>
    <property type="match status" value="1"/>
</dbReference>
<feature type="domain" description="Class II aldolase/adducin N-terminal" evidence="1">
    <location>
        <begin position="51"/>
        <end position="164"/>
    </location>
</feature>
<dbReference type="InterPro" id="IPR001303">
    <property type="entry name" value="Aldolase_II/adducin_N"/>
</dbReference>
<proteinExistence type="predicted"/>
<accession>A0A370X809</accession>
<dbReference type="InterPro" id="IPR036409">
    <property type="entry name" value="Aldolase_II/adducin_N_sf"/>
</dbReference>
<dbReference type="GO" id="GO:0005996">
    <property type="term" value="P:monosaccharide metabolic process"/>
    <property type="evidence" value="ECO:0007669"/>
    <property type="project" value="UniProtKB-ARBA"/>
</dbReference>
<dbReference type="RefSeq" id="WP_115478156.1">
    <property type="nucleotide sequence ID" value="NZ_QRBF01000003.1"/>
</dbReference>
<comment type="caution">
    <text evidence="2">The sequence shown here is derived from an EMBL/GenBank/DDBJ whole genome shotgun (WGS) entry which is preliminary data.</text>
</comment>
<protein>
    <recommendedName>
        <fullName evidence="1">Class II aldolase/adducin N-terminal domain-containing protein</fullName>
    </recommendedName>
</protein>